<feature type="compositionally biased region" description="Basic and acidic residues" evidence="3">
    <location>
        <begin position="377"/>
        <end position="386"/>
    </location>
</feature>
<dbReference type="AlphaFoldDB" id="A0A1Q9CRZ3"/>
<dbReference type="PROSITE" id="PS50158">
    <property type="entry name" value="ZF_CCHC"/>
    <property type="match status" value="1"/>
</dbReference>
<feature type="region of interest" description="Disordered" evidence="3">
    <location>
        <begin position="377"/>
        <end position="522"/>
    </location>
</feature>
<dbReference type="Proteomes" id="UP000186817">
    <property type="component" value="Unassembled WGS sequence"/>
</dbReference>
<organism evidence="5 6">
    <name type="scientific">Symbiodinium microadriaticum</name>
    <name type="common">Dinoflagellate</name>
    <name type="synonym">Zooxanthella microadriatica</name>
    <dbReference type="NCBI Taxonomy" id="2951"/>
    <lineage>
        <taxon>Eukaryota</taxon>
        <taxon>Sar</taxon>
        <taxon>Alveolata</taxon>
        <taxon>Dinophyceae</taxon>
        <taxon>Suessiales</taxon>
        <taxon>Symbiodiniaceae</taxon>
        <taxon>Symbiodinium</taxon>
    </lineage>
</organism>
<feature type="region of interest" description="Disordered" evidence="3">
    <location>
        <begin position="127"/>
        <end position="153"/>
    </location>
</feature>
<keyword evidence="2" id="KW-0175">Coiled coil</keyword>
<dbReference type="SUPFAM" id="SSF57756">
    <property type="entry name" value="Retrovirus zinc finger-like domains"/>
    <property type="match status" value="1"/>
</dbReference>
<reference evidence="5 6" key="1">
    <citation type="submission" date="2016-02" db="EMBL/GenBank/DDBJ databases">
        <title>Genome analysis of coral dinoflagellate symbionts highlights evolutionary adaptations to a symbiotic lifestyle.</title>
        <authorList>
            <person name="Aranda M."/>
            <person name="Li Y."/>
            <person name="Liew Y.J."/>
            <person name="Baumgarten S."/>
            <person name="Simakov O."/>
            <person name="Wilson M."/>
            <person name="Piel J."/>
            <person name="Ashoor H."/>
            <person name="Bougouffa S."/>
            <person name="Bajic V.B."/>
            <person name="Ryu T."/>
            <person name="Ravasi T."/>
            <person name="Bayer T."/>
            <person name="Micklem G."/>
            <person name="Kim H."/>
            <person name="Bhak J."/>
            <person name="Lajeunesse T.C."/>
            <person name="Voolstra C.R."/>
        </authorList>
    </citation>
    <scope>NUCLEOTIDE SEQUENCE [LARGE SCALE GENOMIC DNA]</scope>
    <source>
        <strain evidence="5 6">CCMP2467</strain>
    </source>
</reference>
<dbReference type="InterPro" id="IPR001878">
    <property type="entry name" value="Znf_CCHC"/>
</dbReference>
<feature type="compositionally biased region" description="Basic and acidic residues" evidence="3">
    <location>
        <begin position="417"/>
        <end position="437"/>
    </location>
</feature>
<sequence>MSAQSVPVPDTTPEEEFDLFGSSTASPTAPQASGSPTGGVQAVQAGGSPGGGGTVGEGDQTALLVGLLRQSLQQNQQMMQQNQQLVATMLRRMDLEEERRNKAEEKVAETAEAAKKAAEAALTRDPFDPRAAASSVDPGDKVPGSGFGGSNRAEKYLPPLPLIDHHVMGKGRMKEVEGWHTFLETLSSWLALQEEAFVRELQLCVPVKTEILQTKLPSDTAARSSKLFYYLTQSLAKWERGLELLRSCSKRQGMSACGYEVVRTITSQYSIVSRMEAVYVRDSALKLFQSVGGIKRPTDLIRHLEADRCSVLLQSLSSEVRQYVVLHGKSDDWEALRKSLTYYEEQLRLCDLPGSARALSDVLCDYCGKKGHKAEQCWQKKRDERAATGGPGKGKGDQEKKGKGRGDQTPKGARTPRGSEKGKGDKGKGDKGKEKGKDKWKKGPKGPKKHKKGKDKGRSLTEPESEEESGGGATLMALRFSAPGGGRPSPRLSEVPVLSPSEKPQSSVVARSPVGLGPKEPANLEDLASESMGSLGTRFAKQGDVSHVCKVIVL</sequence>
<evidence type="ECO:0000313" key="6">
    <source>
        <dbReference type="Proteomes" id="UP000186817"/>
    </source>
</evidence>
<dbReference type="InterPro" id="IPR036875">
    <property type="entry name" value="Znf_CCHC_sf"/>
</dbReference>
<proteinExistence type="predicted"/>
<dbReference type="GO" id="GO:0008270">
    <property type="term" value="F:zinc ion binding"/>
    <property type="evidence" value="ECO:0007669"/>
    <property type="project" value="UniProtKB-KW"/>
</dbReference>
<dbReference type="GO" id="GO:0003676">
    <property type="term" value="F:nucleic acid binding"/>
    <property type="evidence" value="ECO:0007669"/>
    <property type="project" value="InterPro"/>
</dbReference>
<dbReference type="OrthoDB" id="443183at2759"/>
<evidence type="ECO:0000259" key="4">
    <source>
        <dbReference type="PROSITE" id="PS50158"/>
    </source>
</evidence>
<feature type="compositionally biased region" description="Gly residues" evidence="3">
    <location>
        <begin position="47"/>
        <end position="56"/>
    </location>
</feature>
<evidence type="ECO:0000256" key="1">
    <source>
        <dbReference type="PROSITE-ProRule" id="PRU00047"/>
    </source>
</evidence>
<evidence type="ECO:0000313" key="5">
    <source>
        <dbReference type="EMBL" id="OLP85698.1"/>
    </source>
</evidence>
<accession>A0A1Q9CRZ3</accession>
<name>A0A1Q9CRZ3_SYMMI</name>
<keyword evidence="1" id="KW-0479">Metal-binding</keyword>
<feature type="domain" description="CCHC-type" evidence="4">
    <location>
        <begin position="364"/>
        <end position="377"/>
    </location>
</feature>
<feature type="coiled-coil region" evidence="2">
    <location>
        <begin position="68"/>
        <end position="121"/>
    </location>
</feature>
<feature type="compositionally biased region" description="Basic residues" evidence="3">
    <location>
        <begin position="438"/>
        <end position="455"/>
    </location>
</feature>
<comment type="caution">
    <text evidence="5">The sequence shown here is derived from an EMBL/GenBank/DDBJ whole genome shotgun (WGS) entry which is preliminary data.</text>
</comment>
<keyword evidence="1" id="KW-0862">Zinc</keyword>
<feature type="compositionally biased region" description="Low complexity" evidence="3">
    <location>
        <begin position="21"/>
        <end position="46"/>
    </location>
</feature>
<evidence type="ECO:0000256" key="2">
    <source>
        <dbReference type="SAM" id="Coils"/>
    </source>
</evidence>
<keyword evidence="6" id="KW-1185">Reference proteome</keyword>
<dbReference type="EMBL" id="LSRX01000961">
    <property type="protein sequence ID" value="OLP85698.1"/>
    <property type="molecule type" value="Genomic_DNA"/>
</dbReference>
<feature type="region of interest" description="Disordered" evidence="3">
    <location>
        <begin position="1"/>
        <end position="57"/>
    </location>
</feature>
<feature type="compositionally biased region" description="Basic and acidic residues" evidence="3">
    <location>
        <begin position="394"/>
        <end position="408"/>
    </location>
</feature>
<evidence type="ECO:0000256" key="3">
    <source>
        <dbReference type="SAM" id="MobiDB-lite"/>
    </source>
</evidence>
<protein>
    <recommendedName>
        <fullName evidence="4">CCHC-type domain-containing protein</fullName>
    </recommendedName>
</protein>
<keyword evidence="1" id="KW-0863">Zinc-finger</keyword>
<gene>
    <name evidence="5" type="ORF">AK812_SmicGene33285</name>
</gene>